<dbReference type="InterPro" id="IPR052526">
    <property type="entry name" value="HTH-type_Bedaq_tolerance"/>
</dbReference>
<dbReference type="PROSITE" id="PS50995">
    <property type="entry name" value="HTH_MARR_2"/>
    <property type="match status" value="1"/>
</dbReference>
<dbReference type="SUPFAM" id="SSF46785">
    <property type="entry name" value="Winged helix' DNA-binding domain"/>
    <property type="match status" value="1"/>
</dbReference>
<dbReference type="InterPro" id="IPR036390">
    <property type="entry name" value="WH_DNA-bd_sf"/>
</dbReference>
<dbReference type="OrthoDB" id="69852at2"/>
<organism evidence="2 3">
    <name type="scientific">Prescottella agglutinans</name>
    <dbReference type="NCBI Taxonomy" id="1644129"/>
    <lineage>
        <taxon>Bacteria</taxon>
        <taxon>Bacillati</taxon>
        <taxon>Actinomycetota</taxon>
        <taxon>Actinomycetes</taxon>
        <taxon>Mycobacteriales</taxon>
        <taxon>Nocardiaceae</taxon>
        <taxon>Prescottella</taxon>
    </lineage>
</organism>
<evidence type="ECO:0000259" key="1">
    <source>
        <dbReference type="PROSITE" id="PS50995"/>
    </source>
</evidence>
<dbReference type="RefSeq" id="WP_127915355.1">
    <property type="nucleotide sequence ID" value="NZ_RKLP01000003.1"/>
</dbReference>
<evidence type="ECO:0000313" key="3">
    <source>
        <dbReference type="Proteomes" id="UP000286208"/>
    </source>
</evidence>
<dbReference type="Proteomes" id="UP000286208">
    <property type="component" value="Unassembled WGS sequence"/>
</dbReference>
<dbReference type="Gene3D" id="1.10.10.10">
    <property type="entry name" value="Winged helix-like DNA-binding domain superfamily/Winged helix DNA-binding domain"/>
    <property type="match status" value="1"/>
</dbReference>
<gene>
    <name evidence="2" type="ORF">EGT67_06995</name>
</gene>
<comment type="caution">
    <text evidence="2">The sequence shown here is derived from an EMBL/GenBank/DDBJ whole genome shotgun (WGS) entry which is preliminary data.</text>
</comment>
<dbReference type="InterPro" id="IPR000835">
    <property type="entry name" value="HTH_MarR-typ"/>
</dbReference>
<dbReference type="EMBL" id="RKLP01000003">
    <property type="protein sequence ID" value="RVW09975.1"/>
    <property type="molecule type" value="Genomic_DNA"/>
</dbReference>
<dbReference type="GO" id="GO:0003700">
    <property type="term" value="F:DNA-binding transcription factor activity"/>
    <property type="evidence" value="ECO:0007669"/>
    <property type="project" value="InterPro"/>
</dbReference>
<evidence type="ECO:0000313" key="2">
    <source>
        <dbReference type="EMBL" id="RVW09975.1"/>
    </source>
</evidence>
<keyword evidence="3" id="KW-1185">Reference proteome</keyword>
<proteinExistence type="predicted"/>
<dbReference type="SMART" id="SM00347">
    <property type="entry name" value="HTH_MARR"/>
    <property type="match status" value="1"/>
</dbReference>
<accession>A0A3S3EB80</accession>
<feature type="domain" description="HTH marR-type" evidence="1">
    <location>
        <begin position="9"/>
        <end position="139"/>
    </location>
</feature>
<dbReference type="PANTHER" id="PTHR39515">
    <property type="entry name" value="CONSERVED PROTEIN"/>
    <property type="match status" value="1"/>
</dbReference>
<sequence length="148" mass="16290">MSSTDPQFRDLLVDLVSNAHRFTRLASTLAIDDRPRSWMRALSLLEEQGPLRISTFARLDSSSQPSATALLKKLGQEGLVSREQDPDDSRAVLVGITDTGRDWLAEGRRNLADVLTPLFTHLAPEQIALLAEGLGELRAIIRTAVTDN</sequence>
<dbReference type="PANTHER" id="PTHR39515:SF2">
    <property type="entry name" value="HTH-TYPE TRANSCRIPTIONAL REGULATOR RV0880"/>
    <property type="match status" value="1"/>
</dbReference>
<dbReference type="AlphaFoldDB" id="A0A3S3EB80"/>
<dbReference type="Pfam" id="PF01047">
    <property type="entry name" value="MarR"/>
    <property type="match status" value="1"/>
</dbReference>
<reference evidence="2 3" key="1">
    <citation type="submission" date="2018-11" db="EMBL/GenBank/DDBJ databases">
        <title>Rhodococcus spongicola sp. nov. and Rhodococcus xishaensis sp. nov. from marine sponges.</title>
        <authorList>
            <person name="Li L."/>
            <person name="Lin H.W."/>
        </authorList>
    </citation>
    <scope>NUCLEOTIDE SEQUENCE [LARGE SCALE GENOMIC DNA]</scope>
    <source>
        <strain evidence="2 3">CCTCC AB2014297</strain>
    </source>
</reference>
<dbReference type="InterPro" id="IPR036388">
    <property type="entry name" value="WH-like_DNA-bd_sf"/>
</dbReference>
<protein>
    <submittedName>
        <fullName evidence="2">MarR family transcriptional regulator</fullName>
    </submittedName>
</protein>
<name>A0A3S3EB80_9NOCA</name>